<proteinExistence type="predicted"/>
<sequence length="158" mass="17237">MPKGGRRGPRQVERELLVTNGRPLPPDPKDQEPEDPDARPCRCEVCLQVPQGTRECVQPESVILFLGVYPRGLGFIALAELQRENCSVLAHTEEHCAILFHYAEETVLELGSFLLLCEVPGGSGFGPLTTLPPQPSLQDLSSVAEMQAQPGSVPIRIT</sequence>
<name>A0ABP0NR60_9DINO</name>
<accession>A0ABP0NR60</accession>
<keyword evidence="3" id="KW-1185">Reference proteome</keyword>
<protein>
    <submittedName>
        <fullName evidence="2">Uncharacterized protein</fullName>
    </submittedName>
</protein>
<feature type="compositionally biased region" description="Basic and acidic residues" evidence="1">
    <location>
        <begin position="27"/>
        <end position="39"/>
    </location>
</feature>
<evidence type="ECO:0000313" key="2">
    <source>
        <dbReference type="EMBL" id="CAK9064929.1"/>
    </source>
</evidence>
<feature type="region of interest" description="Disordered" evidence="1">
    <location>
        <begin position="1"/>
        <end position="39"/>
    </location>
</feature>
<gene>
    <name evidence="2" type="ORF">CCMP2556_LOCUS31921</name>
</gene>
<organism evidence="2 3">
    <name type="scientific">Durusdinium trenchii</name>
    <dbReference type="NCBI Taxonomy" id="1381693"/>
    <lineage>
        <taxon>Eukaryota</taxon>
        <taxon>Sar</taxon>
        <taxon>Alveolata</taxon>
        <taxon>Dinophyceae</taxon>
        <taxon>Suessiales</taxon>
        <taxon>Symbiodiniaceae</taxon>
        <taxon>Durusdinium</taxon>
    </lineage>
</organism>
<comment type="caution">
    <text evidence="2">The sequence shown here is derived from an EMBL/GenBank/DDBJ whole genome shotgun (WGS) entry which is preliminary data.</text>
</comment>
<dbReference type="Proteomes" id="UP001642484">
    <property type="component" value="Unassembled WGS sequence"/>
</dbReference>
<evidence type="ECO:0000313" key="3">
    <source>
        <dbReference type="Proteomes" id="UP001642484"/>
    </source>
</evidence>
<reference evidence="2 3" key="1">
    <citation type="submission" date="2024-02" db="EMBL/GenBank/DDBJ databases">
        <authorList>
            <person name="Chen Y."/>
            <person name="Shah S."/>
            <person name="Dougan E. K."/>
            <person name="Thang M."/>
            <person name="Chan C."/>
        </authorList>
    </citation>
    <scope>NUCLEOTIDE SEQUENCE [LARGE SCALE GENOMIC DNA]</scope>
</reference>
<dbReference type="EMBL" id="CAXAMN010021962">
    <property type="protein sequence ID" value="CAK9064929.1"/>
    <property type="molecule type" value="Genomic_DNA"/>
</dbReference>
<evidence type="ECO:0000256" key="1">
    <source>
        <dbReference type="SAM" id="MobiDB-lite"/>
    </source>
</evidence>